<proteinExistence type="predicted"/>
<keyword evidence="3" id="KW-0804">Transcription</keyword>
<keyword evidence="1" id="KW-0805">Transcription regulation</keyword>
<dbReference type="InterPro" id="IPR036390">
    <property type="entry name" value="WH_DNA-bd_sf"/>
</dbReference>
<dbReference type="PANTHER" id="PTHR42756">
    <property type="entry name" value="TRANSCRIPTIONAL REGULATOR, MARR"/>
    <property type="match status" value="1"/>
</dbReference>
<protein>
    <submittedName>
        <fullName evidence="5">Transcriptional regulator</fullName>
    </submittedName>
</protein>
<dbReference type="EMBL" id="PDOE01000015">
    <property type="protein sequence ID" value="RKL65558.1"/>
    <property type="molecule type" value="Genomic_DNA"/>
</dbReference>
<dbReference type="PANTHER" id="PTHR42756:SF1">
    <property type="entry name" value="TRANSCRIPTIONAL REPRESSOR OF EMRAB OPERON"/>
    <property type="match status" value="1"/>
</dbReference>
<evidence type="ECO:0000259" key="4">
    <source>
        <dbReference type="PROSITE" id="PS50995"/>
    </source>
</evidence>
<dbReference type="Proteomes" id="UP000281498">
    <property type="component" value="Unassembled WGS sequence"/>
</dbReference>
<dbReference type="SUPFAM" id="SSF46785">
    <property type="entry name" value="Winged helix' DNA-binding domain"/>
    <property type="match status" value="1"/>
</dbReference>
<sequence>MSRKKERRYLLSHISSEETFKQILDLHHQLLSTFERCTGISASRMQVLFHVYHSKEISQTALKKLVGIDHAAITRHLKQLEGENMVIRRTSPEDNRFTLVKLSENGRQQIETLNKEREQFLNQMQLGFGEQELKQLSAMLQRIKHNLVQL</sequence>
<dbReference type="AlphaFoldDB" id="A0A3A9K2U4"/>
<dbReference type="InterPro" id="IPR036388">
    <property type="entry name" value="WH-like_DNA-bd_sf"/>
</dbReference>
<dbReference type="GO" id="GO:0003677">
    <property type="term" value="F:DNA binding"/>
    <property type="evidence" value="ECO:0007669"/>
    <property type="project" value="UniProtKB-KW"/>
</dbReference>
<reference evidence="5 6" key="1">
    <citation type="submission" date="2017-10" db="EMBL/GenBank/DDBJ databases">
        <title>Bacillus sp. nov., a halophilic bacterium isolated from a Keqin Lake.</title>
        <authorList>
            <person name="Wang H."/>
        </authorList>
    </citation>
    <scope>NUCLEOTIDE SEQUENCE [LARGE SCALE GENOMIC DNA]</scope>
    <source>
        <strain evidence="5 6">KCTC 13187</strain>
    </source>
</reference>
<evidence type="ECO:0000256" key="3">
    <source>
        <dbReference type="ARBA" id="ARBA00023163"/>
    </source>
</evidence>
<dbReference type="SMART" id="SM00347">
    <property type="entry name" value="HTH_MARR"/>
    <property type="match status" value="1"/>
</dbReference>
<accession>A0A3A9K2U4</accession>
<name>A0A3A9K2U4_9BACI</name>
<evidence type="ECO:0000313" key="6">
    <source>
        <dbReference type="Proteomes" id="UP000281498"/>
    </source>
</evidence>
<evidence type="ECO:0000256" key="1">
    <source>
        <dbReference type="ARBA" id="ARBA00023015"/>
    </source>
</evidence>
<dbReference type="PROSITE" id="PS50995">
    <property type="entry name" value="HTH_MARR_2"/>
    <property type="match status" value="1"/>
</dbReference>
<keyword evidence="2" id="KW-0238">DNA-binding</keyword>
<dbReference type="InterPro" id="IPR000835">
    <property type="entry name" value="HTH_MarR-typ"/>
</dbReference>
<feature type="domain" description="HTH marR-type" evidence="4">
    <location>
        <begin position="1"/>
        <end position="145"/>
    </location>
</feature>
<comment type="caution">
    <text evidence="5">The sequence shown here is derived from an EMBL/GenBank/DDBJ whole genome shotgun (WGS) entry which is preliminary data.</text>
</comment>
<organism evidence="5 6">
    <name type="scientific">Salipaludibacillus neizhouensis</name>
    <dbReference type="NCBI Taxonomy" id="885475"/>
    <lineage>
        <taxon>Bacteria</taxon>
        <taxon>Bacillati</taxon>
        <taxon>Bacillota</taxon>
        <taxon>Bacilli</taxon>
        <taxon>Bacillales</taxon>
        <taxon>Bacillaceae</taxon>
    </lineage>
</organism>
<evidence type="ECO:0000256" key="2">
    <source>
        <dbReference type="ARBA" id="ARBA00023125"/>
    </source>
</evidence>
<gene>
    <name evidence="5" type="ORF">CR203_20355</name>
</gene>
<keyword evidence="6" id="KW-1185">Reference proteome</keyword>
<dbReference type="GO" id="GO:0003700">
    <property type="term" value="F:DNA-binding transcription factor activity"/>
    <property type="evidence" value="ECO:0007669"/>
    <property type="project" value="InterPro"/>
</dbReference>
<dbReference type="OrthoDB" id="2366010at2"/>
<evidence type="ECO:0000313" key="5">
    <source>
        <dbReference type="EMBL" id="RKL65558.1"/>
    </source>
</evidence>
<dbReference type="Pfam" id="PF01047">
    <property type="entry name" value="MarR"/>
    <property type="match status" value="1"/>
</dbReference>
<dbReference type="Gene3D" id="1.10.10.10">
    <property type="entry name" value="Winged helix-like DNA-binding domain superfamily/Winged helix DNA-binding domain"/>
    <property type="match status" value="1"/>
</dbReference>
<dbReference type="PRINTS" id="PR00598">
    <property type="entry name" value="HTHMARR"/>
</dbReference>